<name>A0A0F7K256_9GAMM</name>
<feature type="binding site" evidence="4">
    <location>
        <begin position="135"/>
        <end position="143"/>
    </location>
    <ligand>
        <name>ATP</name>
        <dbReference type="ChEBI" id="CHEBI:30616"/>
    </ligand>
</feature>
<dbReference type="Proteomes" id="UP000034410">
    <property type="component" value="Chromosome"/>
</dbReference>
<dbReference type="RefSeq" id="WP_046860204.1">
    <property type="nucleotide sequence ID" value="NZ_CP011412.1"/>
</dbReference>
<dbReference type="GO" id="GO:0005524">
    <property type="term" value="F:ATP binding"/>
    <property type="evidence" value="ECO:0007669"/>
    <property type="project" value="UniProtKB-KW"/>
</dbReference>
<dbReference type="KEGG" id="seds:AAY24_13910"/>
<dbReference type="PANTHER" id="PTHR23407:SF1">
    <property type="entry name" value="5-FORMYLTETRAHYDROFOLATE CYCLO-LIGASE"/>
    <property type="match status" value="1"/>
</dbReference>
<keyword evidence="3 4" id="KW-0067">ATP-binding</keyword>
<keyword evidence="2 4" id="KW-0547">Nucleotide-binding</keyword>
<keyword evidence="5" id="KW-0460">Magnesium</keyword>
<sequence length="195" mass="22943">MQNLKQIRRTIRARRRTLSSREQRRHSRSAARYFVRNIHLVRSRRIALYLASDGELNPQPLAERLLKLNKQLYLPVLRPGSYNALWFAEFRPGDSLHPNRFGIAEPDTRHRKPVPPWSLDLIIMPLVAFSNDGTRMGMGGGYYDRTLAYQRRHKGWVRPTLIGYAHDFQRVKKLKRQTWDVPLHGIITEQGYQAF</sequence>
<dbReference type="GO" id="GO:0009396">
    <property type="term" value="P:folic acid-containing compound biosynthetic process"/>
    <property type="evidence" value="ECO:0007669"/>
    <property type="project" value="TreeGrafter"/>
</dbReference>
<evidence type="ECO:0000256" key="1">
    <source>
        <dbReference type="ARBA" id="ARBA00010638"/>
    </source>
</evidence>
<dbReference type="GO" id="GO:0030272">
    <property type="term" value="F:5-formyltetrahydrofolate cyclo-ligase activity"/>
    <property type="evidence" value="ECO:0007669"/>
    <property type="project" value="UniProtKB-EC"/>
</dbReference>
<dbReference type="OrthoDB" id="9801938at2"/>
<organism evidence="6 7">
    <name type="scientific">Sedimenticola thiotaurini</name>
    <dbReference type="NCBI Taxonomy" id="1543721"/>
    <lineage>
        <taxon>Bacteria</taxon>
        <taxon>Pseudomonadati</taxon>
        <taxon>Pseudomonadota</taxon>
        <taxon>Gammaproteobacteria</taxon>
        <taxon>Chromatiales</taxon>
        <taxon>Sedimenticolaceae</taxon>
        <taxon>Sedimenticola</taxon>
    </lineage>
</organism>
<dbReference type="GO" id="GO:0046872">
    <property type="term" value="F:metal ion binding"/>
    <property type="evidence" value="ECO:0007669"/>
    <property type="project" value="UniProtKB-KW"/>
</dbReference>
<proteinExistence type="inferred from homology"/>
<evidence type="ECO:0000313" key="7">
    <source>
        <dbReference type="Proteomes" id="UP000034410"/>
    </source>
</evidence>
<keyword evidence="5" id="KW-0479">Metal-binding</keyword>
<dbReference type="InterPro" id="IPR002698">
    <property type="entry name" value="FTHF_cligase"/>
</dbReference>
<feature type="binding site" evidence="4">
    <location>
        <position position="55"/>
    </location>
    <ligand>
        <name>substrate</name>
    </ligand>
</feature>
<dbReference type="InterPro" id="IPR037171">
    <property type="entry name" value="NagB/RpiA_transferase-like"/>
</dbReference>
<dbReference type="Pfam" id="PF01812">
    <property type="entry name" value="5-FTHF_cyc-lig"/>
    <property type="match status" value="1"/>
</dbReference>
<dbReference type="PIRSF" id="PIRSF006806">
    <property type="entry name" value="FTHF_cligase"/>
    <property type="match status" value="1"/>
</dbReference>
<dbReference type="AlphaFoldDB" id="A0A0F7K256"/>
<dbReference type="InterPro" id="IPR024185">
    <property type="entry name" value="FTHF_cligase-like_sf"/>
</dbReference>
<dbReference type="EC" id="6.3.3.2" evidence="5"/>
<gene>
    <name evidence="6" type="ORF">AAY24_13910</name>
</gene>
<comment type="similarity">
    <text evidence="1 5">Belongs to the 5-formyltetrahydrofolate cyclo-ligase family.</text>
</comment>
<reference evidence="6 7" key="1">
    <citation type="journal article" date="2015" name="Genome Announc.">
        <title>Complete Genome Sequence of Sedimenticola thiotaurini Strain SIP-G1, a Polyphosphate- and Polyhydroxyalkanoate-Accumulating Sulfur-Oxidizing Gammaproteobacterium Isolated from Salt Marsh Sediments.</title>
        <authorList>
            <person name="Flood B.E."/>
            <person name="Jones D.S."/>
            <person name="Bailey J.V."/>
        </authorList>
    </citation>
    <scope>NUCLEOTIDE SEQUENCE [LARGE SCALE GENOMIC DNA]</scope>
    <source>
        <strain evidence="6 7">SIP-G1</strain>
    </source>
</reference>
<feature type="binding site" evidence="4">
    <location>
        <position position="50"/>
    </location>
    <ligand>
        <name>substrate</name>
    </ligand>
</feature>
<dbReference type="Gene3D" id="3.40.50.10420">
    <property type="entry name" value="NagB/RpiA/CoA transferase-like"/>
    <property type="match status" value="1"/>
</dbReference>
<evidence type="ECO:0000313" key="6">
    <source>
        <dbReference type="EMBL" id="AKH21275.1"/>
    </source>
</evidence>
<dbReference type="PATRIC" id="fig|1543721.4.peg.2882"/>
<comment type="cofactor">
    <cofactor evidence="5">
        <name>Mg(2+)</name>
        <dbReference type="ChEBI" id="CHEBI:18420"/>
    </cofactor>
</comment>
<accession>A0A0F7K256</accession>
<evidence type="ECO:0000256" key="4">
    <source>
        <dbReference type="PIRSR" id="PIRSR006806-1"/>
    </source>
</evidence>
<dbReference type="SUPFAM" id="SSF100950">
    <property type="entry name" value="NagB/RpiA/CoA transferase-like"/>
    <property type="match status" value="1"/>
</dbReference>
<dbReference type="PANTHER" id="PTHR23407">
    <property type="entry name" value="ATPASE INHIBITOR/5-FORMYLTETRAHYDROFOLATE CYCLO-LIGASE"/>
    <property type="match status" value="1"/>
</dbReference>
<dbReference type="EMBL" id="CP011412">
    <property type="protein sequence ID" value="AKH21275.1"/>
    <property type="molecule type" value="Genomic_DNA"/>
</dbReference>
<dbReference type="GO" id="GO:0035999">
    <property type="term" value="P:tetrahydrofolate interconversion"/>
    <property type="evidence" value="ECO:0007669"/>
    <property type="project" value="TreeGrafter"/>
</dbReference>
<keyword evidence="7" id="KW-1185">Reference proteome</keyword>
<evidence type="ECO:0000256" key="2">
    <source>
        <dbReference type="ARBA" id="ARBA00022741"/>
    </source>
</evidence>
<evidence type="ECO:0000256" key="3">
    <source>
        <dbReference type="ARBA" id="ARBA00022840"/>
    </source>
</evidence>
<evidence type="ECO:0000256" key="5">
    <source>
        <dbReference type="RuleBase" id="RU361279"/>
    </source>
</evidence>
<comment type="catalytic activity">
    <reaction evidence="5">
        <text>(6S)-5-formyl-5,6,7,8-tetrahydrofolate + ATP = (6R)-5,10-methenyltetrahydrofolate + ADP + phosphate</text>
        <dbReference type="Rhea" id="RHEA:10488"/>
        <dbReference type="ChEBI" id="CHEBI:30616"/>
        <dbReference type="ChEBI" id="CHEBI:43474"/>
        <dbReference type="ChEBI" id="CHEBI:57455"/>
        <dbReference type="ChEBI" id="CHEBI:57457"/>
        <dbReference type="ChEBI" id="CHEBI:456216"/>
        <dbReference type="EC" id="6.3.3.2"/>
    </reaction>
</comment>
<protein>
    <recommendedName>
        <fullName evidence="5">5-formyltetrahydrofolate cyclo-ligase</fullName>
        <ecNumber evidence="5">6.3.3.2</ecNumber>
    </recommendedName>
</protein>
<dbReference type="NCBIfam" id="TIGR02727">
    <property type="entry name" value="MTHFS_bact"/>
    <property type="match status" value="1"/>
</dbReference>